<reference evidence="1 2" key="1">
    <citation type="journal article" date="2015" name="Microbiome">
        <title>Genomic resolution of linkages in carbon, nitrogen, and sulfur cycling among widespread estuary sediment bacteria.</title>
        <authorList>
            <person name="Baker B.J."/>
            <person name="Lazar C.S."/>
            <person name="Teske A.P."/>
            <person name="Dick G.J."/>
        </authorList>
    </citation>
    <scope>NUCLEOTIDE SEQUENCE [LARGE SCALE GENOMIC DNA]</scope>
    <source>
        <strain evidence="1">SM23_60</strain>
    </source>
</reference>
<accession>A0A0S8G6X6</accession>
<evidence type="ECO:0000313" key="1">
    <source>
        <dbReference type="EMBL" id="KPK68576.1"/>
    </source>
</evidence>
<dbReference type="Proteomes" id="UP000051096">
    <property type="component" value="Unassembled WGS sequence"/>
</dbReference>
<evidence type="ECO:0000313" key="2">
    <source>
        <dbReference type="Proteomes" id="UP000051096"/>
    </source>
</evidence>
<gene>
    <name evidence="1" type="ORF">AMJ87_11695</name>
</gene>
<name>A0A0S8G6X6_UNCW3</name>
<dbReference type="AlphaFoldDB" id="A0A0S8G6X6"/>
<protein>
    <submittedName>
        <fullName evidence="1">Uncharacterized protein</fullName>
    </submittedName>
</protein>
<sequence>MAVLPDVWVFVYLYLKRALVPSSIRATLLWCLFGLQCAPRVTYIPDPEKDIDDWVRTFFQQRSFSYRYILKTQAVMAEASGACVIGRGEHIEGVWRGDTVVEFEYVGFGDIEWSRQDGAWQERVRGEQSDFFAQITRVLEFDKFEYRGFENGYMYDFKATVPFLSPGGWKEIRGILKISDRTFLPAAIWVGLPDSSVFWHMDLSHYNARKSIDAPVKNSAQYVLSGISGAHEKTVDRRLTLLGIEHRIGEHGGAVVLTVPQYYSTDDVQTMLGVKHIVVYEVIESQEQASKVGYLHGDESRPVYLADTFATASDIDGIRIRFDVRSRPFLEIQLKEKRAAVRRCAYEVDGEVVGVATLDTRGKIDRIRMYTSMSYYDLQVLRAALLEPLPAVQATVVTEDSN</sequence>
<dbReference type="PATRIC" id="fig|1703780.3.peg.1883"/>
<organism evidence="1 2">
    <name type="scientific">candidate division WOR_3 bacterium SM23_60</name>
    <dbReference type="NCBI Taxonomy" id="1703780"/>
    <lineage>
        <taxon>Bacteria</taxon>
        <taxon>Bacteria division WOR-3</taxon>
    </lineage>
</organism>
<comment type="caution">
    <text evidence="1">The sequence shown here is derived from an EMBL/GenBank/DDBJ whole genome shotgun (WGS) entry which is preliminary data.</text>
</comment>
<proteinExistence type="predicted"/>
<dbReference type="EMBL" id="LJUO01000161">
    <property type="protein sequence ID" value="KPK68576.1"/>
    <property type="molecule type" value="Genomic_DNA"/>
</dbReference>